<protein>
    <submittedName>
        <fullName evidence="1">Uncharacterized protein</fullName>
    </submittedName>
</protein>
<dbReference type="Proteomes" id="UP000037997">
    <property type="component" value="Unassembled WGS sequence"/>
</dbReference>
<dbReference type="PATRIC" id="fig|35818.11.peg.959"/>
<evidence type="ECO:0000313" key="2">
    <source>
        <dbReference type="Proteomes" id="UP000037997"/>
    </source>
</evidence>
<name>A0A0N0LTK1_9HELI</name>
<comment type="caution">
    <text evidence="1">The sequence shown here is derived from an EMBL/GenBank/DDBJ whole genome shotgun (WGS) entry which is preliminary data.</text>
</comment>
<organism evidence="1 2">
    <name type="scientific">Helicobacter pullorum</name>
    <dbReference type="NCBI Taxonomy" id="35818"/>
    <lineage>
        <taxon>Bacteria</taxon>
        <taxon>Pseudomonadati</taxon>
        <taxon>Campylobacterota</taxon>
        <taxon>Epsilonproteobacteria</taxon>
        <taxon>Campylobacterales</taxon>
        <taxon>Helicobacteraceae</taxon>
        <taxon>Helicobacter</taxon>
    </lineage>
</organism>
<gene>
    <name evidence="1" type="ORF">HPU229334_04825</name>
</gene>
<dbReference type="RefSeq" id="WP_054197826.1">
    <property type="nucleotide sequence ID" value="NZ_JNOC01000022.1"/>
</dbReference>
<proteinExistence type="predicted"/>
<reference evidence="1 2" key="1">
    <citation type="submission" date="2014-06" db="EMBL/GenBank/DDBJ databases">
        <title>Helicobacter pullorum isolates in fresh chicken meat - phenotypic and genotypic features.</title>
        <authorList>
            <person name="Borges V."/>
            <person name="Santos A."/>
            <person name="Correia C.B."/>
            <person name="Saraiva M."/>
            <person name="Menard A."/>
            <person name="Vieira L."/>
            <person name="Sampaio D.A."/>
            <person name="Gomes J.P."/>
            <person name="Oleastro M."/>
        </authorList>
    </citation>
    <scope>NUCLEOTIDE SEQUENCE [LARGE SCALE GENOMIC DNA]</scope>
    <source>
        <strain evidence="1 2">229334/12</strain>
    </source>
</reference>
<dbReference type="EMBL" id="JNOC01000022">
    <property type="protein sequence ID" value="KPH56048.1"/>
    <property type="molecule type" value="Genomic_DNA"/>
</dbReference>
<evidence type="ECO:0000313" key="1">
    <source>
        <dbReference type="EMBL" id="KPH56048.1"/>
    </source>
</evidence>
<dbReference type="AlphaFoldDB" id="A0A0N0LTK1"/>
<accession>A0A0N0LTK1</accession>
<sequence length="182" mass="21300">MNDSKLLVSQFNYKGDIFEVKIKYPPTNSCNWIYELSLFRGHGVQDNVRLIKLIDFHPTTNPIKITCDNQNITLEASFTKEANQKYFDKITLKFNDITLINEHYPSCHLKKAETYKQGNLLVSREYDDSDSGDVFKNGKLINEKFFNEPKNCIEIQYDNGSPIRTIYYENGIEVRRLPDDRN</sequence>